<comment type="caution">
    <text evidence="4">The sequence shown here is derived from an EMBL/GenBank/DDBJ whole genome shotgun (WGS) entry which is preliminary data.</text>
</comment>
<protein>
    <submittedName>
        <fullName evidence="4">Iron-containing alcohol dehydrogenase family protein</fullName>
    </submittedName>
</protein>
<accession>A0ABV6KJ55</accession>
<organism evidence="4 5">
    <name type="scientific">Halalkalibacter kiskunsagensis</name>
    <dbReference type="NCBI Taxonomy" id="1548599"/>
    <lineage>
        <taxon>Bacteria</taxon>
        <taxon>Bacillati</taxon>
        <taxon>Bacillota</taxon>
        <taxon>Bacilli</taxon>
        <taxon>Bacillales</taxon>
        <taxon>Bacillaceae</taxon>
        <taxon>Halalkalibacter</taxon>
    </lineage>
</organism>
<keyword evidence="5" id="KW-1185">Reference proteome</keyword>
<dbReference type="Proteomes" id="UP001589838">
    <property type="component" value="Unassembled WGS sequence"/>
</dbReference>
<reference evidence="4 5" key="1">
    <citation type="submission" date="2024-09" db="EMBL/GenBank/DDBJ databases">
        <authorList>
            <person name="Sun Q."/>
            <person name="Mori K."/>
        </authorList>
    </citation>
    <scope>NUCLEOTIDE SEQUENCE [LARGE SCALE GENOMIC DNA]</scope>
    <source>
        <strain evidence="4 5">NCAIM B.02610</strain>
    </source>
</reference>
<evidence type="ECO:0000313" key="5">
    <source>
        <dbReference type="Proteomes" id="UP001589838"/>
    </source>
</evidence>
<keyword evidence="1" id="KW-0479">Metal-binding</keyword>
<evidence type="ECO:0000259" key="3">
    <source>
        <dbReference type="Pfam" id="PF00465"/>
    </source>
</evidence>
<dbReference type="InterPro" id="IPR016205">
    <property type="entry name" value="Glycerol_DH"/>
</dbReference>
<evidence type="ECO:0000256" key="2">
    <source>
        <dbReference type="ARBA" id="ARBA00023002"/>
    </source>
</evidence>
<dbReference type="Gene3D" id="1.20.1090.10">
    <property type="entry name" value="Dehydroquinate synthase-like - alpha domain"/>
    <property type="match status" value="1"/>
</dbReference>
<dbReference type="InterPro" id="IPR001670">
    <property type="entry name" value="ADH_Fe/GldA"/>
</dbReference>
<dbReference type="EMBL" id="JBHLUX010000093">
    <property type="protein sequence ID" value="MFC0473364.1"/>
    <property type="molecule type" value="Genomic_DNA"/>
</dbReference>
<keyword evidence="2" id="KW-0560">Oxidoreductase</keyword>
<dbReference type="PANTHER" id="PTHR43616">
    <property type="entry name" value="GLYCEROL DEHYDROGENASE"/>
    <property type="match status" value="1"/>
</dbReference>
<dbReference type="SUPFAM" id="SSF56796">
    <property type="entry name" value="Dehydroquinate synthase-like"/>
    <property type="match status" value="1"/>
</dbReference>
<dbReference type="PIRSF" id="PIRSF000112">
    <property type="entry name" value="Glycerol_dehydrogenase"/>
    <property type="match status" value="1"/>
</dbReference>
<name>A0ABV6KJ55_9BACI</name>
<sequence length="360" mass="39654">MKPIRVQASPSYYQCEIGVYNRLESLLNEGRVEHALLIHGVKSLEATEDKLPAFEKVDVHFEQYSGECSLSEINRLQKLAETSQSDVIIGLGGGKVMDVAKATANQMNLPVVLLPTLASQCAAWTPLSVIYTETGDYLKYTQFVTNPWIVLIDPTVIAASPIEYLRAGIGDTLAKWYEARALTKHIDQKRVPVLLSLQAANLCKNLLLEESEQALAALNKKEITNSLLTIIETNIMAGGLVGGLGDEYGRIAGAHSVHNALTQFEETHAFLHGEKVAYGILVQLALEEEQEELKSLLPFYKEIGLPVSLEELGLTNEQNVIKTIAEGTLLPNESIHFMGDSYTTDDVIRGLETVETYNKN</sequence>
<dbReference type="RefSeq" id="WP_335959818.1">
    <property type="nucleotide sequence ID" value="NZ_JAXBLX010000007.1"/>
</dbReference>
<proteinExistence type="predicted"/>
<gene>
    <name evidence="4" type="ORF">ACFFHM_23375</name>
</gene>
<evidence type="ECO:0000256" key="1">
    <source>
        <dbReference type="ARBA" id="ARBA00022723"/>
    </source>
</evidence>
<evidence type="ECO:0000313" key="4">
    <source>
        <dbReference type="EMBL" id="MFC0473364.1"/>
    </source>
</evidence>
<dbReference type="Pfam" id="PF00465">
    <property type="entry name" value="Fe-ADH"/>
    <property type="match status" value="1"/>
</dbReference>
<dbReference type="Gene3D" id="3.40.50.1970">
    <property type="match status" value="1"/>
</dbReference>
<dbReference type="PANTHER" id="PTHR43616:SF3">
    <property type="entry name" value="HYDROXYCARBOXYLATE DEHYDROGENASE A"/>
    <property type="match status" value="1"/>
</dbReference>
<feature type="domain" description="Alcohol dehydrogenase iron-type/glycerol dehydrogenase GldA" evidence="3">
    <location>
        <begin position="13"/>
        <end position="154"/>
    </location>
</feature>
<dbReference type="CDD" id="cd08172">
    <property type="entry name" value="GlyDH-like"/>
    <property type="match status" value="1"/>
</dbReference>